<evidence type="ECO:0000313" key="2">
    <source>
        <dbReference type="EMBL" id="QCY71090.1"/>
    </source>
</evidence>
<dbReference type="OrthoDB" id="1449306at2"/>
<evidence type="ECO:0008006" key="4">
    <source>
        <dbReference type="Google" id="ProtNLM"/>
    </source>
</evidence>
<sequence length="94" mass="10697">MKRYEVYRNIRKQAMIFGLSLPLFALLMIAVIASLLVIIFSFSFTVVISVFVLNAVLYICLLRFSANSQLFQVAPVFPKIISAKKSSLLDYEQD</sequence>
<evidence type="ECO:0000313" key="3">
    <source>
        <dbReference type="Proteomes" id="UP000309016"/>
    </source>
</evidence>
<gene>
    <name evidence="2" type="ORF">FHG64_17745</name>
</gene>
<evidence type="ECO:0000256" key="1">
    <source>
        <dbReference type="SAM" id="Phobius"/>
    </source>
</evidence>
<feature type="transmembrane region" description="Helical" evidence="1">
    <location>
        <begin position="21"/>
        <end position="40"/>
    </location>
</feature>
<feature type="transmembrane region" description="Helical" evidence="1">
    <location>
        <begin position="46"/>
        <end position="64"/>
    </location>
</feature>
<keyword evidence="1" id="KW-1133">Transmembrane helix</keyword>
<accession>A0A5B7X7L9</accession>
<organism evidence="2 3">
    <name type="scientific">Antarcticibacterium flavum</name>
    <dbReference type="NCBI Taxonomy" id="2058175"/>
    <lineage>
        <taxon>Bacteria</taxon>
        <taxon>Pseudomonadati</taxon>
        <taxon>Bacteroidota</taxon>
        <taxon>Flavobacteriia</taxon>
        <taxon>Flavobacteriales</taxon>
        <taxon>Flavobacteriaceae</taxon>
        <taxon>Antarcticibacterium</taxon>
    </lineage>
</organism>
<name>A0A5B7X7L9_9FLAO</name>
<dbReference type="Proteomes" id="UP000309016">
    <property type="component" value="Chromosome"/>
</dbReference>
<protein>
    <recommendedName>
        <fullName evidence="4">DUF4133 domain-containing protein</fullName>
    </recommendedName>
</protein>
<keyword evidence="3" id="KW-1185">Reference proteome</keyword>
<dbReference type="KEGG" id="afla:FHG64_17745"/>
<dbReference type="EMBL" id="CP040812">
    <property type="protein sequence ID" value="QCY71090.1"/>
    <property type="molecule type" value="Genomic_DNA"/>
</dbReference>
<keyword evidence="1" id="KW-0812">Transmembrane</keyword>
<proteinExistence type="predicted"/>
<keyword evidence="1" id="KW-0472">Membrane</keyword>
<dbReference type="AlphaFoldDB" id="A0A5B7X7L9"/>
<reference evidence="2 3" key="1">
    <citation type="submission" date="2019-06" db="EMBL/GenBank/DDBJ databases">
        <title>Complete genome sequence of Antarcticibacterium flavum KCTC 52984T from an Antarctic marine sediment.</title>
        <authorList>
            <person name="Lee Y.M."/>
            <person name="Shin S.C."/>
        </authorList>
    </citation>
    <scope>NUCLEOTIDE SEQUENCE [LARGE SCALE GENOMIC DNA]</scope>
    <source>
        <strain evidence="2 3">KCTC 52984</strain>
    </source>
</reference>